<organism evidence="7">
    <name type="scientific">freshwater metagenome</name>
    <dbReference type="NCBI Taxonomy" id="449393"/>
    <lineage>
        <taxon>unclassified sequences</taxon>
        <taxon>metagenomes</taxon>
        <taxon>ecological metagenomes</taxon>
    </lineage>
</organism>
<dbReference type="EMBL" id="CAFBOG010000053">
    <property type="protein sequence ID" value="CAB4976145.1"/>
    <property type="molecule type" value="Genomic_DNA"/>
</dbReference>
<comment type="pathway">
    <text evidence="1">Cofactor biosynthesis; riboflavin biosynthesis; riboflavin from 2-hydroxy-3-oxobutyl phosphate and 5-amino-6-(D-ribitylamino)uracil: step 1/2.</text>
</comment>
<evidence type="ECO:0000313" key="7">
    <source>
        <dbReference type="EMBL" id="CAB4686527.1"/>
    </source>
</evidence>
<evidence type="ECO:0000313" key="8">
    <source>
        <dbReference type="EMBL" id="CAB4809065.1"/>
    </source>
</evidence>
<reference evidence="7" key="1">
    <citation type="submission" date="2020-05" db="EMBL/GenBank/DDBJ databases">
        <authorList>
            <person name="Chiriac C."/>
            <person name="Salcher M."/>
            <person name="Ghai R."/>
            <person name="Kavagutti S V."/>
        </authorList>
    </citation>
    <scope>NUCLEOTIDE SEQUENCE</scope>
</reference>
<evidence type="ECO:0000313" key="11">
    <source>
        <dbReference type="EMBL" id="CAB5063837.1"/>
    </source>
</evidence>
<dbReference type="EMBL" id="CAFAAQ010000083">
    <property type="protein sequence ID" value="CAB4809065.1"/>
    <property type="molecule type" value="Genomic_DNA"/>
</dbReference>
<dbReference type="EMBL" id="CAFBQW010000035">
    <property type="protein sequence ID" value="CAB5063837.1"/>
    <property type="molecule type" value="Genomic_DNA"/>
</dbReference>
<dbReference type="GO" id="GO:0009231">
    <property type="term" value="P:riboflavin biosynthetic process"/>
    <property type="evidence" value="ECO:0007669"/>
    <property type="project" value="UniProtKB-UniPathway"/>
</dbReference>
<dbReference type="NCBIfam" id="TIGR00114">
    <property type="entry name" value="lumazine-synth"/>
    <property type="match status" value="1"/>
</dbReference>
<keyword evidence="4" id="KW-0686">Riboflavin biosynthesis</keyword>
<dbReference type="EC" id="2.5.1.78" evidence="3"/>
<comment type="catalytic activity">
    <reaction evidence="6">
        <text>(2S)-2-hydroxy-3-oxobutyl phosphate + 5-amino-6-(D-ribitylamino)uracil = 6,7-dimethyl-8-(1-D-ribityl)lumazine + phosphate + 2 H2O + H(+)</text>
        <dbReference type="Rhea" id="RHEA:26152"/>
        <dbReference type="ChEBI" id="CHEBI:15377"/>
        <dbReference type="ChEBI" id="CHEBI:15378"/>
        <dbReference type="ChEBI" id="CHEBI:15934"/>
        <dbReference type="ChEBI" id="CHEBI:43474"/>
        <dbReference type="ChEBI" id="CHEBI:58201"/>
        <dbReference type="ChEBI" id="CHEBI:58830"/>
        <dbReference type="EC" id="2.5.1.78"/>
    </reaction>
</comment>
<evidence type="ECO:0000256" key="4">
    <source>
        <dbReference type="ARBA" id="ARBA00022619"/>
    </source>
</evidence>
<dbReference type="HAMAP" id="MF_00178">
    <property type="entry name" value="Lumazine_synth"/>
    <property type="match status" value="1"/>
</dbReference>
<dbReference type="GO" id="GO:0009349">
    <property type="term" value="C:riboflavin synthase complex"/>
    <property type="evidence" value="ECO:0007669"/>
    <property type="project" value="InterPro"/>
</dbReference>
<evidence type="ECO:0000256" key="3">
    <source>
        <dbReference type="ARBA" id="ARBA00012664"/>
    </source>
</evidence>
<gene>
    <name evidence="7" type="ORF">UFOPK2582_00146</name>
    <name evidence="8" type="ORF">UFOPK3046_01026</name>
    <name evidence="9" type="ORF">UFOPK3914_00747</name>
    <name evidence="10" type="ORF">UFOPK4173_00467</name>
    <name evidence="11" type="ORF">UFOPK4354_00477</name>
</gene>
<dbReference type="AlphaFoldDB" id="A0A6J6NJH7"/>
<dbReference type="EMBL" id="CAEZXS010000008">
    <property type="protein sequence ID" value="CAB4686527.1"/>
    <property type="molecule type" value="Genomic_DNA"/>
</dbReference>
<proteinExistence type="inferred from homology"/>
<dbReference type="Gene3D" id="3.40.50.960">
    <property type="entry name" value="Lumazine/riboflavin synthase"/>
    <property type="match status" value="1"/>
</dbReference>
<evidence type="ECO:0000313" key="10">
    <source>
        <dbReference type="EMBL" id="CAB5029399.1"/>
    </source>
</evidence>
<sequence length="168" mass="17609">MGKDFSLPEPDGSAATSGAGRRIGVAVARWNEVITERLLWGVKNHLAAAGVAEGDIDIFRVPGAFELPLVAKVMAGTGHYDAILALGCVIRGDTAHFEYVAGPAADGILRSQLETEIPIIFGVLTVENRRQAMVRSVVDDDVAGDNKGAEAAETALEMIAVLEAVRAG</sequence>
<dbReference type="PANTHER" id="PTHR21058">
    <property type="entry name" value="6,7-DIMETHYL-8-RIBITYLLUMAZINE SYNTHASE DMRL SYNTHASE LUMAZINE SYNTHASE"/>
    <property type="match status" value="1"/>
</dbReference>
<dbReference type="EMBL" id="CAFBPW010000034">
    <property type="protein sequence ID" value="CAB5029399.1"/>
    <property type="molecule type" value="Genomic_DNA"/>
</dbReference>
<keyword evidence="5" id="KW-0808">Transferase</keyword>
<protein>
    <recommendedName>
        <fullName evidence="3">6,7-dimethyl-8-ribityllumazine synthase</fullName>
        <ecNumber evidence="3">2.5.1.78</ecNumber>
    </recommendedName>
</protein>
<dbReference type="CDD" id="cd09209">
    <property type="entry name" value="Lumazine_synthase-I"/>
    <property type="match status" value="1"/>
</dbReference>
<accession>A0A6J6NJH7</accession>
<evidence type="ECO:0000313" key="9">
    <source>
        <dbReference type="EMBL" id="CAB4976145.1"/>
    </source>
</evidence>
<evidence type="ECO:0000256" key="5">
    <source>
        <dbReference type="ARBA" id="ARBA00022679"/>
    </source>
</evidence>
<evidence type="ECO:0000256" key="6">
    <source>
        <dbReference type="ARBA" id="ARBA00048785"/>
    </source>
</evidence>
<dbReference type="InterPro" id="IPR036467">
    <property type="entry name" value="LS/RS_sf"/>
</dbReference>
<evidence type="ECO:0000256" key="1">
    <source>
        <dbReference type="ARBA" id="ARBA00004917"/>
    </source>
</evidence>
<dbReference type="UniPathway" id="UPA00275">
    <property type="reaction ID" value="UER00404"/>
</dbReference>
<dbReference type="SUPFAM" id="SSF52121">
    <property type="entry name" value="Lumazine synthase"/>
    <property type="match status" value="1"/>
</dbReference>
<dbReference type="GO" id="GO:0000906">
    <property type="term" value="F:6,7-dimethyl-8-ribityllumazine synthase activity"/>
    <property type="evidence" value="ECO:0007669"/>
    <property type="project" value="UniProtKB-EC"/>
</dbReference>
<dbReference type="Pfam" id="PF00885">
    <property type="entry name" value="DMRL_synthase"/>
    <property type="match status" value="1"/>
</dbReference>
<dbReference type="InterPro" id="IPR002180">
    <property type="entry name" value="LS/RS"/>
</dbReference>
<dbReference type="PANTHER" id="PTHR21058:SF0">
    <property type="entry name" value="6,7-DIMETHYL-8-RIBITYLLUMAZINE SYNTHASE"/>
    <property type="match status" value="1"/>
</dbReference>
<comment type="similarity">
    <text evidence="2">Belongs to the DMRL synthase family.</text>
</comment>
<dbReference type="InterPro" id="IPR034964">
    <property type="entry name" value="LS"/>
</dbReference>
<name>A0A6J6NJH7_9ZZZZ</name>
<evidence type="ECO:0000256" key="2">
    <source>
        <dbReference type="ARBA" id="ARBA00007424"/>
    </source>
</evidence>